<evidence type="ECO:0000313" key="15">
    <source>
        <dbReference type="Proteomes" id="UP001139207"/>
    </source>
</evidence>
<evidence type="ECO:0000313" key="14">
    <source>
        <dbReference type="EMBL" id="MCJ7859772.1"/>
    </source>
</evidence>
<evidence type="ECO:0000256" key="2">
    <source>
        <dbReference type="ARBA" id="ARBA00005165"/>
    </source>
</evidence>
<dbReference type="HAMAP" id="MF_00097">
    <property type="entry name" value="TMP_synthase"/>
    <property type="match status" value="1"/>
</dbReference>
<feature type="binding site" evidence="10">
    <location>
        <begin position="205"/>
        <end position="206"/>
    </location>
    <ligand>
        <name>2-[(2R,5Z)-2-carboxy-4-methylthiazol-5(2H)-ylidene]ethyl phosphate</name>
        <dbReference type="ChEBI" id="CHEBI:62899"/>
    </ligand>
</feature>
<organism evidence="14 15">
    <name type="scientific">Corynebacterium kalidii</name>
    <dbReference type="NCBI Taxonomy" id="2931982"/>
    <lineage>
        <taxon>Bacteria</taxon>
        <taxon>Bacillati</taxon>
        <taxon>Actinomycetota</taxon>
        <taxon>Actinomycetes</taxon>
        <taxon>Mycobacteriales</taxon>
        <taxon>Corynebacteriaceae</taxon>
        <taxon>Corynebacterium</taxon>
    </lineage>
</organism>
<comment type="catalytic activity">
    <reaction evidence="9 10 11">
        <text>2-[(2R,5Z)-2-carboxy-4-methylthiazol-5(2H)-ylidene]ethyl phosphate + 4-amino-2-methyl-5-(diphosphooxymethyl)pyrimidine + 2 H(+) = thiamine phosphate + CO2 + diphosphate</text>
        <dbReference type="Rhea" id="RHEA:47844"/>
        <dbReference type="ChEBI" id="CHEBI:15378"/>
        <dbReference type="ChEBI" id="CHEBI:16526"/>
        <dbReference type="ChEBI" id="CHEBI:33019"/>
        <dbReference type="ChEBI" id="CHEBI:37575"/>
        <dbReference type="ChEBI" id="CHEBI:57841"/>
        <dbReference type="ChEBI" id="CHEBI:62899"/>
        <dbReference type="EC" id="2.5.1.3"/>
    </reaction>
</comment>
<dbReference type="GO" id="GO:0009228">
    <property type="term" value="P:thiamine biosynthetic process"/>
    <property type="evidence" value="ECO:0007669"/>
    <property type="project" value="UniProtKB-KW"/>
</dbReference>
<dbReference type="PANTHER" id="PTHR20857:SF23">
    <property type="entry name" value="THIAMINE BIOSYNTHETIC BIFUNCTIONAL ENZYME"/>
    <property type="match status" value="1"/>
</dbReference>
<dbReference type="InterPro" id="IPR022998">
    <property type="entry name" value="ThiamineP_synth_TenI"/>
</dbReference>
<evidence type="ECO:0000259" key="13">
    <source>
        <dbReference type="Pfam" id="PF02581"/>
    </source>
</evidence>
<evidence type="ECO:0000256" key="3">
    <source>
        <dbReference type="ARBA" id="ARBA00022679"/>
    </source>
</evidence>
<evidence type="ECO:0000256" key="7">
    <source>
        <dbReference type="ARBA" id="ARBA00047334"/>
    </source>
</evidence>
<dbReference type="Proteomes" id="UP001139207">
    <property type="component" value="Unassembled WGS sequence"/>
</dbReference>
<evidence type="ECO:0000256" key="4">
    <source>
        <dbReference type="ARBA" id="ARBA00022723"/>
    </source>
</evidence>
<evidence type="ECO:0000256" key="1">
    <source>
        <dbReference type="ARBA" id="ARBA00003814"/>
    </source>
</evidence>
<dbReference type="GO" id="GO:0005737">
    <property type="term" value="C:cytoplasm"/>
    <property type="evidence" value="ECO:0007669"/>
    <property type="project" value="TreeGrafter"/>
</dbReference>
<dbReference type="GO" id="GO:0004789">
    <property type="term" value="F:thiamine-phosphate diphosphorylase activity"/>
    <property type="evidence" value="ECO:0007669"/>
    <property type="project" value="UniProtKB-UniRule"/>
</dbReference>
<proteinExistence type="inferred from homology"/>
<feature type="binding site" evidence="10">
    <location>
        <position position="97"/>
    </location>
    <ligand>
        <name>Mg(2+)</name>
        <dbReference type="ChEBI" id="CHEBI:18420"/>
    </ligand>
</feature>
<protein>
    <recommendedName>
        <fullName evidence="10">Thiamine-phosphate synthase</fullName>
        <shortName evidence="10">TP synthase</shortName>
        <shortName evidence="10">TPS</shortName>
        <ecNumber evidence="10">2.5.1.3</ecNumber>
    </recommendedName>
    <alternativeName>
        <fullName evidence="10">Thiamine-phosphate pyrophosphorylase</fullName>
        <shortName evidence="10">TMP pyrophosphorylase</shortName>
        <shortName evidence="10">TMP-PPase</shortName>
    </alternativeName>
</protein>
<keyword evidence="5 10" id="KW-0460">Magnesium</keyword>
<dbReference type="AlphaFoldDB" id="A0A9X1WN76"/>
<evidence type="ECO:0000256" key="6">
    <source>
        <dbReference type="ARBA" id="ARBA00022977"/>
    </source>
</evidence>
<dbReference type="InterPro" id="IPR036206">
    <property type="entry name" value="ThiamineP_synth_sf"/>
</dbReference>
<dbReference type="PANTHER" id="PTHR20857">
    <property type="entry name" value="THIAMINE-PHOSPHATE PYROPHOSPHORYLASE"/>
    <property type="match status" value="1"/>
</dbReference>
<keyword evidence="6 10" id="KW-0784">Thiamine biosynthesis</keyword>
<dbReference type="NCBIfam" id="TIGR00693">
    <property type="entry name" value="thiE"/>
    <property type="match status" value="1"/>
</dbReference>
<dbReference type="EC" id="2.5.1.3" evidence="10"/>
<sequence length="234" mass="24277">MTPGHPTAEQVDWSLYLVTDPELGGGRDAVAGIVQQAVAGGVGVVQLRDKTLDDRAFADRAADVADVLAGTGVPLFVNDRIDVARRLGLHLHIGQDDTDVRTARDLLPDHLMLGLSVDDHSQIDRLSSLVADGMRPPDVLGLGPVELTPTKTDTGRALGVTGPGSVDDLARHALELGIPSVAIGGVSTANAAALRRTAVAGICVVSAVMAADDPTTAADDLHTLFTHTDRKDPA</sequence>
<comment type="similarity">
    <text evidence="10 11">Belongs to the thiamine-phosphate synthase family.</text>
</comment>
<evidence type="ECO:0000256" key="5">
    <source>
        <dbReference type="ARBA" id="ARBA00022842"/>
    </source>
</evidence>
<feature type="binding site" evidence="10">
    <location>
        <position position="185"/>
    </location>
    <ligand>
        <name>2-[(2R,5Z)-2-carboxy-4-methylthiazol-5(2H)-ylidene]ethyl phosphate</name>
        <dbReference type="ChEBI" id="CHEBI:62899"/>
    </ligand>
</feature>
<dbReference type="Gene3D" id="3.20.20.70">
    <property type="entry name" value="Aldolase class I"/>
    <property type="match status" value="1"/>
</dbReference>
<feature type="binding site" evidence="10">
    <location>
        <position position="116"/>
    </location>
    <ligand>
        <name>4-amino-2-methyl-5-(diphosphooxymethyl)pyrimidine</name>
        <dbReference type="ChEBI" id="CHEBI:57841"/>
    </ligand>
</feature>
<feature type="binding site" evidence="10">
    <location>
        <position position="151"/>
    </location>
    <ligand>
        <name>4-amino-2-methyl-5-(diphosphooxymethyl)pyrimidine</name>
        <dbReference type="ChEBI" id="CHEBI:57841"/>
    </ligand>
</feature>
<evidence type="ECO:0000256" key="12">
    <source>
        <dbReference type="RuleBase" id="RU004253"/>
    </source>
</evidence>
<dbReference type="Pfam" id="PF02581">
    <property type="entry name" value="TMP-TENI"/>
    <property type="match status" value="1"/>
</dbReference>
<feature type="domain" description="Thiamine phosphate synthase/TenI" evidence="13">
    <location>
        <begin position="15"/>
        <end position="208"/>
    </location>
</feature>
<feature type="binding site" evidence="10">
    <location>
        <position position="79"/>
    </location>
    <ligand>
        <name>Mg(2+)</name>
        <dbReference type="ChEBI" id="CHEBI:18420"/>
    </ligand>
</feature>
<feature type="binding site" evidence="10">
    <location>
        <begin position="148"/>
        <end position="150"/>
    </location>
    <ligand>
        <name>2-[(2R,5Z)-2-carboxy-4-methylthiazol-5(2H)-ylidene]ethyl phosphate</name>
        <dbReference type="ChEBI" id="CHEBI:62899"/>
    </ligand>
</feature>
<dbReference type="CDD" id="cd00564">
    <property type="entry name" value="TMP_TenI"/>
    <property type="match status" value="1"/>
</dbReference>
<comment type="caution">
    <text evidence="14">The sequence shown here is derived from an EMBL/GenBank/DDBJ whole genome shotgun (WGS) entry which is preliminary data.</text>
</comment>
<gene>
    <name evidence="10 14" type="primary">thiE</name>
    <name evidence="14" type="ORF">MUN33_13800</name>
</gene>
<accession>A0A9X1WN76</accession>
<feature type="binding site" evidence="10">
    <location>
        <position position="78"/>
    </location>
    <ligand>
        <name>4-amino-2-methyl-5-(diphosphooxymethyl)pyrimidine</name>
        <dbReference type="ChEBI" id="CHEBI:57841"/>
    </ligand>
</feature>
<dbReference type="InterPro" id="IPR013785">
    <property type="entry name" value="Aldolase_TIM"/>
</dbReference>
<comment type="cofactor">
    <cofactor evidence="10">
        <name>Mg(2+)</name>
        <dbReference type="ChEBI" id="CHEBI:18420"/>
    </cofactor>
    <text evidence="10">Binds 1 Mg(2+) ion per subunit.</text>
</comment>
<dbReference type="SUPFAM" id="SSF51391">
    <property type="entry name" value="Thiamin phosphate synthase"/>
    <property type="match status" value="1"/>
</dbReference>
<dbReference type="InterPro" id="IPR034291">
    <property type="entry name" value="TMP_synthase"/>
</dbReference>
<evidence type="ECO:0000256" key="8">
    <source>
        <dbReference type="ARBA" id="ARBA00047851"/>
    </source>
</evidence>
<keyword evidence="15" id="KW-1185">Reference proteome</keyword>
<reference evidence="14" key="1">
    <citation type="submission" date="2022-04" db="EMBL/GenBank/DDBJ databases">
        <title>Corynebacterium kalidii LD5P10.</title>
        <authorList>
            <person name="Sun J.Q."/>
        </authorList>
    </citation>
    <scope>NUCLEOTIDE SEQUENCE</scope>
    <source>
        <strain evidence="14">LD5P10</strain>
    </source>
</reference>
<dbReference type="GO" id="GO:0000287">
    <property type="term" value="F:magnesium ion binding"/>
    <property type="evidence" value="ECO:0007669"/>
    <property type="project" value="UniProtKB-UniRule"/>
</dbReference>
<feature type="binding site" evidence="10">
    <location>
        <begin position="46"/>
        <end position="50"/>
    </location>
    <ligand>
        <name>4-amino-2-methyl-5-(diphosphooxymethyl)pyrimidine</name>
        <dbReference type="ChEBI" id="CHEBI:57841"/>
    </ligand>
</feature>
<comment type="catalytic activity">
    <reaction evidence="7 10 11">
        <text>4-methyl-5-(2-phosphooxyethyl)-thiazole + 4-amino-2-methyl-5-(diphosphooxymethyl)pyrimidine + H(+) = thiamine phosphate + diphosphate</text>
        <dbReference type="Rhea" id="RHEA:22328"/>
        <dbReference type="ChEBI" id="CHEBI:15378"/>
        <dbReference type="ChEBI" id="CHEBI:33019"/>
        <dbReference type="ChEBI" id="CHEBI:37575"/>
        <dbReference type="ChEBI" id="CHEBI:57841"/>
        <dbReference type="ChEBI" id="CHEBI:58296"/>
        <dbReference type="EC" id="2.5.1.3"/>
    </reaction>
</comment>
<dbReference type="EMBL" id="JALIEA010000017">
    <property type="protein sequence ID" value="MCJ7859772.1"/>
    <property type="molecule type" value="Genomic_DNA"/>
</dbReference>
<dbReference type="GO" id="GO:0009229">
    <property type="term" value="P:thiamine diphosphate biosynthetic process"/>
    <property type="evidence" value="ECO:0007669"/>
    <property type="project" value="UniProtKB-UniRule"/>
</dbReference>
<evidence type="ECO:0000256" key="11">
    <source>
        <dbReference type="RuleBase" id="RU003826"/>
    </source>
</evidence>
<comment type="catalytic activity">
    <reaction evidence="8 10 11">
        <text>2-(2-carboxy-4-methylthiazol-5-yl)ethyl phosphate + 4-amino-2-methyl-5-(diphosphooxymethyl)pyrimidine + 2 H(+) = thiamine phosphate + CO2 + diphosphate</text>
        <dbReference type="Rhea" id="RHEA:47848"/>
        <dbReference type="ChEBI" id="CHEBI:15378"/>
        <dbReference type="ChEBI" id="CHEBI:16526"/>
        <dbReference type="ChEBI" id="CHEBI:33019"/>
        <dbReference type="ChEBI" id="CHEBI:37575"/>
        <dbReference type="ChEBI" id="CHEBI:57841"/>
        <dbReference type="ChEBI" id="CHEBI:62890"/>
        <dbReference type="EC" id="2.5.1.3"/>
    </reaction>
</comment>
<comment type="function">
    <text evidence="1 10">Condenses 4-methyl-5-(beta-hydroxyethyl)thiazole monophosphate (THZ-P) and 2-methyl-4-amino-5-hydroxymethyl pyrimidine pyrophosphate (HMP-PP) to form thiamine monophosphate (TMP).</text>
</comment>
<evidence type="ECO:0000256" key="9">
    <source>
        <dbReference type="ARBA" id="ARBA00047883"/>
    </source>
</evidence>
<keyword evidence="4 10" id="KW-0479">Metal-binding</keyword>
<keyword evidence="3 10" id="KW-0808">Transferase</keyword>
<name>A0A9X1WN76_9CORY</name>
<evidence type="ECO:0000256" key="10">
    <source>
        <dbReference type="HAMAP-Rule" id="MF_00097"/>
    </source>
</evidence>
<comment type="pathway">
    <text evidence="2 10 12">Cofactor biosynthesis; thiamine diphosphate biosynthesis; thiamine phosphate from 4-amino-2-methyl-5-diphosphomethylpyrimidine and 4-methyl-5-(2-phosphoethyl)-thiazole: step 1/1.</text>
</comment>